<feature type="chain" id="PRO_5039571955" evidence="2">
    <location>
        <begin position="26"/>
        <end position="258"/>
    </location>
</feature>
<organism evidence="3 4">
    <name type="scientific">Chrysochloris asiatica</name>
    <name type="common">Cape golden mole</name>
    <dbReference type="NCBI Taxonomy" id="185453"/>
    <lineage>
        <taxon>Eukaryota</taxon>
        <taxon>Metazoa</taxon>
        <taxon>Chordata</taxon>
        <taxon>Craniata</taxon>
        <taxon>Vertebrata</taxon>
        <taxon>Euteleostomi</taxon>
        <taxon>Mammalia</taxon>
        <taxon>Eutheria</taxon>
        <taxon>Afrotheria</taxon>
        <taxon>Chrysochloridae</taxon>
        <taxon>Chrysochlorinae</taxon>
        <taxon>Chrysochloris</taxon>
    </lineage>
</organism>
<dbReference type="Proteomes" id="UP000504623">
    <property type="component" value="Unplaced"/>
</dbReference>
<dbReference type="InterPro" id="IPR024831">
    <property type="entry name" value="Uroplakin-3"/>
</dbReference>
<feature type="signal peptide" evidence="2">
    <location>
        <begin position="1"/>
        <end position="25"/>
    </location>
</feature>
<sequence>MGLTRGQFRLLIPLLLLLMPDLWFGTCLEHINYVPRLSNANLAGRLTQSTFTLEQPRGQFNLPNISDFDAIWLVVAHSNATQNFTAPQRMEDFPAPADLPQKGYYLTLKANRVLYPGNQAHNQLQVLRVGNDTGCLPTRKGCNHPLPGPGPYRVKFLVMSDNGVLVAETEWSSETCLQQADILHAVPGPQTASTVVIVAFLSVLLAILFTVLLALLIYTCSNTCRGTTISGPNESLYMRRYNTHHTFGPQPRRTPERP</sequence>
<dbReference type="SUPFAM" id="SSF48113">
    <property type="entry name" value="Heme-dependent peroxidases"/>
    <property type="match status" value="1"/>
</dbReference>
<dbReference type="GO" id="GO:0016020">
    <property type="term" value="C:membrane"/>
    <property type="evidence" value="ECO:0007669"/>
    <property type="project" value="TreeGrafter"/>
</dbReference>
<keyword evidence="1" id="KW-0812">Transmembrane</keyword>
<evidence type="ECO:0000313" key="3">
    <source>
        <dbReference type="Proteomes" id="UP000504623"/>
    </source>
</evidence>
<dbReference type="GO" id="GO:0006979">
    <property type="term" value="P:response to oxidative stress"/>
    <property type="evidence" value="ECO:0007669"/>
    <property type="project" value="InterPro"/>
</dbReference>
<dbReference type="OrthoDB" id="9939598at2759"/>
<dbReference type="GeneID" id="102811203"/>
<name>A0A9B0WLG0_CHRAS</name>
<proteinExistence type="predicted"/>
<dbReference type="AlphaFoldDB" id="A0A9B0WLG0"/>
<keyword evidence="1" id="KW-1133">Transmembrane helix</keyword>
<keyword evidence="3" id="KW-1185">Reference proteome</keyword>
<evidence type="ECO:0000256" key="1">
    <source>
        <dbReference type="SAM" id="Phobius"/>
    </source>
</evidence>
<evidence type="ECO:0000256" key="2">
    <source>
        <dbReference type="SAM" id="SignalP"/>
    </source>
</evidence>
<dbReference type="PANTHER" id="PTHR15446:SF2">
    <property type="entry name" value="UROPLAKIN-3B-LIKE PROTEIN 1-RELATED"/>
    <property type="match status" value="1"/>
</dbReference>
<dbReference type="InterPro" id="IPR010255">
    <property type="entry name" value="Haem_peroxidase_sf"/>
</dbReference>
<keyword evidence="1" id="KW-0472">Membrane</keyword>
<evidence type="ECO:0000313" key="4">
    <source>
        <dbReference type="RefSeq" id="XP_006859891.1"/>
    </source>
</evidence>
<dbReference type="GO" id="GO:0004601">
    <property type="term" value="F:peroxidase activity"/>
    <property type="evidence" value="ECO:0007669"/>
    <property type="project" value="InterPro"/>
</dbReference>
<dbReference type="PANTHER" id="PTHR15446">
    <property type="entry name" value="UROPLAKIN III"/>
    <property type="match status" value="1"/>
</dbReference>
<protein>
    <submittedName>
        <fullName evidence="4">Uroplakin-3b-like protein-like</fullName>
    </submittedName>
</protein>
<dbReference type="GO" id="GO:0020037">
    <property type="term" value="F:heme binding"/>
    <property type="evidence" value="ECO:0007669"/>
    <property type="project" value="InterPro"/>
</dbReference>
<gene>
    <name evidence="4" type="primary">LOC102811203</name>
</gene>
<keyword evidence="2" id="KW-0732">Signal</keyword>
<reference evidence="4" key="1">
    <citation type="submission" date="2025-08" db="UniProtKB">
        <authorList>
            <consortium name="RefSeq"/>
        </authorList>
    </citation>
    <scope>IDENTIFICATION</scope>
    <source>
        <tissue evidence="4">Spleen</tissue>
    </source>
</reference>
<feature type="transmembrane region" description="Helical" evidence="1">
    <location>
        <begin position="195"/>
        <end position="218"/>
    </location>
</feature>
<accession>A0A9B0WLG0</accession>
<dbReference type="RefSeq" id="XP_006859891.1">
    <property type="nucleotide sequence ID" value="XM_006859829.1"/>
</dbReference>